<keyword evidence="2" id="KW-1185">Reference proteome</keyword>
<dbReference type="EMBL" id="CAKLDM010000005">
    <property type="protein sequence ID" value="CAH0543180.1"/>
    <property type="molecule type" value="Genomic_DNA"/>
</dbReference>
<comment type="caution">
    <text evidence="1">The sequence shown here is derived from an EMBL/GenBank/DDBJ whole genome shotgun (WGS) entry which is preliminary data.</text>
</comment>
<organism evidence="1 2">
    <name type="scientific">Vibrio marisflavi CECT 7928</name>
    <dbReference type="NCBI Taxonomy" id="634439"/>
    <lineage>
        <taxon>Bacteria</taxon>
        <taxon>Pseudomonadati</taxon>
        <taxon>Pseudomonadota</taxon>
        <taxon>Gammaproteobacteria</taxon>
        <taxon>Vibrionales</taxon>
        <taxon>Vibrionaceae</taxon>
        <taxon>Vibrio</taxon>
    </lineage>
</organism>
<evidence type="ECO:0000313" key="2">
    <source>
        <dbReference type="Proteomes" id="UP000838748"/>
    </source>
</evidence>
<name>A0ABM9A9U1_9VIBR</name>
<sequence length="204" mass="23844">MLSYDLCAIPEVDAFFSSIHNFSVAEFGGTYSSFYHESQLTKNKLFWTSETSWGKVYVENNYIQDCHLMNFGRKVMERRSYTCFPWSAIREETRAQKNISGARREHNIDLGLSMANLRWNCVTGLALSTFPQNKVFSKDLLHNMKLLNLINYELFKFATNFNALLHKTSCHQLDLLKLSYLLPKPDISKYIIDKYELSLLSKYF</sequence>
<protein>
    <submittedName>
        <fullName evidence="1">Uncharacterized protein</fullName>
    </submittedName>
</protein>
<accession>A0ABM9A9U1</accession>
<proteinExistence type="predicted"/>
<evidence type="ECO:0000313" key="1">
    <source>
        <dbReference type="EMBL" id="CAH0543180.1"/>
    </source>
</evidence>
<reference evidence="1" key="1">
    <citation type="submission" date="2021-11" db="EMBL/GenBank/DDBJ databases">
        <authorList>
            <person name="Rodrigo-Torres L."/>
            <person name="Arahal R. D."/>
            <person name="Lucena T."/>
        </authorList>
    </citation>
    <scope>NUCLEOTIDE SEQUENCE</scope>
    <source>
        <strain evidence="1">CECT 7928</strain>
    </source>
</reference>
<dbReference type="Proteomes" id="UP000838748">
    <property type="component" value="Unassembled WGS sequence"/>
</dbReference>
<gene>
    <name evidence="1" type="ORF">VMF7928_04445</name>
</gene>